<dbReference type="EMBL" id="JABFTP020000103">
    <property type="protein sequence ID" value="KAL3277282.1"/>
    <property type="molecule type" value="Genomic_DNA"/>
</dbReference>
<feature type="coiled-coil region" evidence="1">
    <location>
        <begin position="86"/>
        <end position="131"/>
    </location>
</feature>
<dbReference type="Proteomes" id="UP001516400">
    <property type="component" value="Unassembled WGS sequence"/>
</dbReference>
<evidence type="ECO:0000256" key="1">
    <source>
        <dbReference type="SAM" id="Coils"/>
    </source>
</evidence>
<keyword evidence="1" id="KW-0175">Coiled coil</keyword>
<organism evidence="2 3">
    <name type="scientific">Cryptolaemus montrouzieri</name>
    <dbReference type="NCBI Taxonomy" id="559131"/>
    <lineage>
        <taxon>Eukaryota</taxon>
        <taxon>Metazoa</taxon>
        <taxon>Ecdysozoa</taxon>
        <taxon>Arthropoda</taxon>
        <taxon>Hexapoda</taxon>
        <taxon>Insecta</taxon>
        <taxon>Pterygota</taxon>
        <taxon>Neoptera</taxon>
        <taxon>Endopterygota</taxon>
        <taxon>Coleoptera</taxon>
        <taxon>Polyphaga</taxon>
        <taxon>Cucujiformia</taxon>
        <taxon>Coccinelloidea</taxon>
        <taxon>Coccinellidae</taxon>
        <taxon>Scymninae</taxon>
        <taxon>Scymnini</taxon>
        <taxon>Cryptolaemus</taxon>
    </lineage>
</organism>
<gene>
    <name evidence="2" type="ORF">HHI36_012632</name>
</gene>
<comment type="caution">
    <text evidence="2">The sequence shown here is derived from an EMBL/GenBank/DDBJ whole genome shotgun (WGS) entry which is preliminary data.</text>
</comment>
<reference evidence="2 3" key="1">
    <citation type="journal article" date="2021" name="BMC Biol.">
        <title>Horizontally acquired antibacterial genes associated with adaptive radiation of ladybird beetles.</title>
        <authorList>
            <person name="Li H.S."/>
            <person name="Tang X.F."/>
            <person name="Huang Y.H."/>
            <person name="Xu Z.Y."/>
            <person name="Chen M.L."/>
            <person name="Du X.Y."/>
            <person name="Qiu B.Y."/>
            <person name="Chen P.T."/>
            <person name="Zhang W."/>
            <person name="Slipinski A."/>
            <person name="Escalona H.E."/>
            <person name="Waterhouse R.M."/>
            <person name="Zwick A."/>
            <person name="Pang H."/>
        </authorList>
    </citation>
    <scope>NUCLEOTIDE SEQUENCE [LARGE SCALE GENOMIC DNA]</scope>
    <source>
        <strain evidence="2">SYSU2018</strain>
    </source>
</reference>
<proteinExistence type="predicted"/>
<evidence type="ECO:0000313" key="3">
    <source>
        <dbReference type="Proteomes" id="UP001516400"/>
    </source>
</evidence>
<name>A0ABD2NF12_9CUCU</name>
<accession>A0ABD2NF12</accession>
<keyword evidence="3" id="KW-1185">Reference proteome</keyword>
<evidence type="ECO:0000313" key="2">
    <source>
        <dbReference type="EMBL" id="KAL3277282.1"/>
    </source>
</evidence>
<protein>
    <submittedName>
        <fullName evidence="2">Uncharacterized protein</fullName>
    </submittedName>
</protein>
<dbReference type="AlphaFoldDB" id="A0ABD2NF12"/>
<sequence length="208" mass="24572">MSLTVLQPDEIPPDIPFKCHPNQTFSIVICIICENLYHKSDFNRRKGVRYITDSLVICDEHKQLPTKERDIFFELKDNVTLLTDEHKKLEDSNINYKNKIKLEQQQLEEQKLKLEHEIEKLRVLNGQYQEKKDILNDLNFELKDKNVHTRYANITRGEQRVPARVTPSVIVKSTDKEKTNKVLKDARKILMKRVNIQIDQACAYRDNI</sequence>